<dbReference type="EMBL" id="QNVI01000061">
    <property type="protein sequence ID" value="TDA38004.1"/>
    <property type="molecule type" value="Genomic_DNA"/>
</dbReference>
<dbReference type="AlphaFoldDB" id="A0A520KH66"/>
<evidence type="ECO:0000313" key="4">
    <source>
        <dbReference type="Proteomes" id="UP000317265"/>
    </source>
</evidence>
<accession>A0A520KH66</accession>
<evidence type="ECO:0000313" key="2">
    <source>
        <dbReference type="EMBL" id="TDA38004.1"/>
    </source>
</evidence>
<protein>
    <submittedName>
        <fullName evidence="1">Uncharacterized protein</fullName>
    </submittedName>
</protein>
<dbReference type="Proteomes" id="UP000317265">
    <property type="component" value="Unassembled WGS sequence"/>
</dbReference>
<reference evidence="1 3" key="2">
    <citation type="journal article" date="2019" name="Nat. Microbiol.">
        <title>Wide diversity of methane and short-chain alkane metabolisms in uncultured archaea.</title>
        <authorList>
            <person name="Borrel G."/>
            <person name="Adam P.S."/>
            <person name="McKay L.J."/>
            <person name="Chen L.X."/>
            <person name="Sierra-Garcia I.N."/>
            <person name="Sieber C.M."/>
            <person name="Letourneur Q."/>
            <person name="Ghozlane A."/>
            <person name="Andersen G.L."/>
            <person name="Li W.J."/>
            <person name="Hallam S.J."/>
            <person name="Muyzer G."/>
            <person name="de Oliveira V.M."/>
            <person name="Inskeep W.P."/>
            <person name="Banfield J.F."/>
            <person name="Gribaldo S."/>
        </authorList>
    </citation>
    <scope>NUCLEOTIDE SEQUENCE [LARGE SCALE GENOMIC DNA]</scope>
    <source>
        <strain evidence="1">Verst-YHS</strain>
    </source>
</reference>
<dbReference type="Proteomes" id="UP000316080">
    <property type="component" value="Unassembled WGS sequence"/>
</dbReference>
<organism evidence="1 3">
    <name type="scientific">Thermoproteota archaeon</name>
    <dbReference type="NCBI Taxonomy" id="2056631"/>
    <lineage>
        <taxon>Archaea</taxon>
        <taxon>Thermoproteota</taxon>
    </lineage>
</organism>
<gene>
    <name evidence="2" type="ORF">DSO09_05715</name>
    <name evidence="1" type="ORF">EF809_00350</name>
</gene>
<comment type="caution">
    <text evidence="1">The sequence shown here is derived from an EMBL/GenBank/DDBJ whole genome shotgun (WGS) entry which is preliminary data.</text>
</comment>
<sequence length="90" mass="10295">MSKRPPEKRLRIRRIDSIEKGTCKMNSETYNYLKITDRIEIVIAGKKKIELNAFPSSDVPENEVWANSDEMKIVGIADNTIATVRAVMKK</sequence>
<evidence type="ECO:0000313" key="3">
    <source>
        <dbReference type="Proteomes" id="UP000316080"/>
    </source>
</evidence>
<reference evidence="2 4" key="1">
    <citation type="journal article" date="2019" name="Nat. Microbiol.">
        <title>Expanding anaerobic alkane metabolism in the domain of Archaea.</title>
        <authorList>
            <person name="Wang Y."/>
            <person name="Wegener G."/>
            <person name="Hou J."/>
            <person name="Wang F."/>
            <person name="Xiao X."/>
        </authorList>
    </citation>
    <scope>NUCLEOTIDE SEQUENCE [LARGE SCALE GENOMIC DNA]</scope>
    <source>
        <strain evidence="2">WYZ-LMO11</strain>
    </source>
</reference>
<dbReference type="EMBL" id="RXIH01000001">
    <property type="protein sequence ID" value="RZN57895.1"/>
    <property type="molecule type" value="Genomic_DNA"/>
</dbReference>
<evidence type="ECO:0000313" key="1">
    <source>
        <dbReference type="EMBL" id="RZN57895.1"/>
    </source>
</evidence>
<name>A0A520KH66_9CREN</name>
<proteinExistence type="predicted"/>